<reference evidence="1 2" key="1">
    <citation type="journal article" date="2018" name="Nat. Ecol. Evol.">
        <title>Genomic signatures of mitonuclear coevolution across populations of Tigriopus californicus.</title>
        <authorList>
            <person name="Barreto F.S."/>
            <person name="Watson E.T."/>
            <person name="Lima T.G."/>
            <person name="Willett C.S."/>
            <person name="Edmands S."/>
            <person name="Li W."/>
            <person name="Burton R.S."/>
        </authorList>
    </citation>
    <scope>NUCLEOTIDE SEQUENCE [LARGE SCALE GENOMIC DNA]</scope>
    <source>
        <strain evidence="1 2">San Diego</strain>
    </source>
</reference>
<dbReference type="STRING" id="6832.A0A553N952"/>
<accession>A0A553N952</accession>
<keyword evidence="2" id="KW-1185">Reference proteome</keyword>
<evidence type="ECO:0000313" key="1">
    <source>
        <dbReference type="EMBL" id="TRY61977.1"/>
    </source>
</evidence>
<organism evidence="1 2">
    <name type="scientific">Tigriopus californicus</name>
    <name type="common">Marine copepod</name>
    <dbReference type="NCBI Taxonomy" id="6832"/>
    <lineage>
        <taxon>Eukaryota</taxon>
        <taxon>Metazoa</taxon>
        <taxon>Ecdysozoa</taxon>
        <taxon>Arthropoda</taxon>
        <taxon>Crustacea</taxon>
        <taxon>Multicrustacea</taxon>
        <taxon>Hexanauplia</taxon>
        <taxon>Copepoda</taxon>
        <taxon>Harpacticoida</taxon>
        <taxon>Harpacticidae</taxon>
        <taxon>Tigriopus</taxon>
    </lineage>
</organism>
<gene>
    <name evidence="1" type="ORF">TCAL_01782</name>
</gene>
<dbReference type="InterPro" id="IPR015915">
    <property type="entry name" value="Kelch-typ_b-propeller"/>
</dbReference>
<dbReference type="EMBL" id="VCGU01000459">
    <property type="protein sequence ID" value="TRY61977.1"/>
    <property type="molecule type" value="Genomic_DNA"/>
</dbReference>
<comment type="caution">
    <text evidence="1">The sequence shown here is derived from an EMBL/GenBank/DDBJ whole genome shotgun (WGS) entry which is preliminary data.</text>
</comment>
<dbReference type="AlphaFoldDB" id="A0A553N952"/>
<name>A0A553N952_TIGCA</name>
<dbReference type="SUPFAM" id="SSF50965">
    <property type="entry name" value="Galactose oxidase, central domain"/>
    <property type="match status" value="1"/>
</dbReference>
<evidence type="ECO:0000313" key="2">
    <source>
        <dbReference type="Proteomes" id="UP000318571"/>
    </source>
</evidence>
<sequence>MTSIKPGPTKPPGYTCKKRVMMVEEVIYEESVKCEDIVEEECFPSYRTIYQPMKVEECETIFKKVCYIAFKNVAREKSVQICQEKKSRDCNLKGQETCTLEEETVCETFKDPTMRTSCQMKMERVCDYDYQGRPINCVQIPKRKCRGRQAKALDIGPPQTECYNFPRKICGPEVCPLVTVIQEIPDEECKMEPQKECRVVTKIVPKLDTQEDCVEVHKEICNNVRNPVKVRKPSIRTWCGIIPQETSMPKKELRTKLFVALGCDELENHITDVEIIALSNQNPPDFKMNLSSRIINDPSDFPHPSNSNPIGGFIGGKPWVCAGFHREGFCTFFNPEANKWEISLKLETLRSSPGSFVDEANDQLWITGGFSVKSNALLNSTEILVKGENIAQGPDLPLPLMAHCAVNVNSTHYMLIGGFGKSYSSTDQVHLVQKETGHSQEMDSLILGRVFHTCGKIESTRGPEIVVIGGISYDGLANHLPIEVFSLTTKNWRTEGVTSQNLTQVVSVEFNSTLLIVGGFSPDNIFELNKETFELMPRKEVLAQKKNSVVAMLIPDNFAYEIKAAKIEAGFLFADATGFDEMKYFNPDSNDICPTRIPSRWDPYDLHASGFLMNGSPWICSKRLHNFPTVNCLKYDMEEQDWLPPTFIDFLFRTVRNPCQLTPNKVWITGGNPYVEYDEWDGTSVVIENGVFDNGPEFPEKDYGFGLHSTVLLERNQTFVTGFNGKHYTYIYNWTDDSWHQVSRTKNDYIIDCELLRDRNFVYCLSIFNLELPRKSPLLQRQTDHNFVKSIWTFDLASSMWSLVTRVETSYFEGRFIRLEGGLYFIALNETQLAISKVNEDTLVLGPAKTLPNGFSPYMAIPFDIPGFTNCSTITDTIHPSPIPGCGIIQSQFCKVLLMASGDEIGTFCPCYLRVSGPGEGSKPA</sequence>
<dbReference type="SUPFAM" id="SSF117281">
    <property type="entry name" value="Kelch motif"/>
    <property type="match status" value="1"/>
</dbReference>
<dbReference type="Proteomes" id="UP000318571">
    <property type="component" value="Chromosome 8"/>
</dbReference>
<protein>
    <submittedName>
        <fullName evidence="1">Uncharacterized protein</fullName>
    </submittedName>
</protein>
<proteinExistence type="predicted"/>
<dbReference type="InterPro" id="IPR011043">
    <property type="entry name" value="Gal_Oxase/kelch_b-propeller"/>
</dbReference>
<dbReference type="Gene3D" id="2.120.10.80">
    <property type="entry name" value="Kelch-type beta propeller"/>
    <property type="match status" value="1"/>
</dbReference>